<dbReference type="NCBIfam" id="NF004231">
    <property type="entry name" value="PRK05679.1"/>
    <property type="match status" value="1"/>
</dbReference>
<dbReference type="PIRSF" id="PIRSF000190">
    <property type="entry name" value="Pyd_amn-ph_oxd"/>
    <property type="match status" value="1"/>
</dbReference>
<feature type="binding site" evidence="5">
    <location>
        <begin position="148"/>
        <end position="149"/>
    </location>
    <ligand>
        <name>FMN</name>
        <dbReference type="ChEBI" id="CHEBI:58210"/>
    </ligand>
</feature>
<gene>
    <name evidence="8" type="ORF">G3T37_03815</name>
</gene>
<dbReference type="InterPro" id="IPR000659">
    <property type="entry name" value="Pyridox_Oxase"/>
</dbReference>
<comment type="caution">
    <text evidence="8">The sequence shown here is derived from an EMBL/GenBank/DDBJ whole genome shotgun (WGS) entry which is preliminary data.</text>
</comment>
<feature type="binding site" evidence="5">
    <location>
        <position position="190"/>
    </location>
    <ligand>
        <name>FMN</name>
        <dbReference type="ChEBI" id="CHEBI:58210"/>
    </ligand>
</feature>
<dbReference type="InterPro" id="IPR019576">
    <property type="entry name" value="Pyridoxamine_oxidase_dimer_C"/>
</dbReference>
<organism evidence="8 9">
    <name type="scientific">Galbitalea soli</name>
    <dbReference type="NCBI Taxonomy" id="1268042"/>
    <lineage>
        <taxon>Bacteria</taxon>
        <taxon>Bacillati</taxon>
        <taxon>Actinomycetota</taxon>
        <taxon>Actinomycetes</taxon>
        <taxon>Micrococcales</taxon>
        <taxon>Microbacteriaceae</taxon>
        <taxon>Galbitalea</taxon>
    </lineage>
</organism>
<dbReference type="Pfam" id="PF10590">
    <property type="entry name" value="PNP_phzG_C"/>
    <property type="match status" value="1"/>
</dbReference>
<dbReference type="Pfam" id="PF01243">
    <property type="entry name" value="PNPOx_N"/>
    <property type="match status" value="1"/>
</dbReference>
<keyword evidence="9" id="KW-1185">Reference proteome</keyword>
<feature type="domain" description="Pyridoxine 5'-phosphate oxidase dimerisation C-terminal" evidence="7">
    <location>
        <begin position="177"/>
        <end position="217"/>
    </location>
</feature>
<dbReference type="InterPro" id="IPR011576">
    <property type="entry name" value="Pyridox_Oxase_N"/>
</dbReference>
<evidence type="ECO:0000256" key="3">
    <source>
        <dbReference type="ARBA" id="ARBA00022643"/>
    </source>
</evidence>
<dbReference type="SUPFAM" id="SSF50475">
    <property type="entry name" value="FMN-binding split barrel"/>
    <property type="match status" value="1"/>
</dbReference>
<dbReference type="GO" id="GO:0004733">
    <property type="term" value="F:pyridoxamine phosphate oxidase activity"/>
    <property type="evidence" value="ECO:0007669"/>
    <property type="project" value="UniProtKB-EC"/>
</dbReference>
<evidence type="ECO:0000313" key="9">
    <source>
        <dbReference type="Proteomes" id="UP000479756"/>
    </source>
</evidence>
<dbReference type="Proteomes" id="UP000479756">
    <property type="component" value="Unassembled WGS sequence"/>
</dbReference>
<dbReference type="RefSeq" id="WP_163472123.1">
    <property type="nucleotide sequence ID" value="NZ_JAAGWZ010000001.1"/>
</dbReference>
<dbReference type="GO" id="GO:0008615">
    <property type="term" value="P:pyridoxine biosynthetic process"/>
    <property type="evidence" value="ECO:0007669"/>
    <property type="project" value="InterPro"/>
</dbReference>
<dbReference type="Gene3D" id="2.30.110.10">
    <property type="entry name" value="Electron Transport, Fmn-binding Protein, Chain A"/>
    <property type="match status" value="1"/>
</dbReference>
<evidence type="ECO:0000256" key="1">
    <source>
        <dbReference type="ARBA" id="ARBA00007301"/>
    </source>
</evidence>
<feature type="binding site" evidence="5">
    <location>
        <position position="91"/>
    </location>
    <ligand>
        <name>FMN</name>
        <dbReference type="ChEBI" id="CHEBI:58210"/>
    </ligand>
</feature>
<comment type="similarity">
    <text evidence="1">Belongs to the pyridoxamine 5'-phosphate oxidase family.</text>
</comment>
<evidence type="ECO:0000259" key="7">
    <source>
        <dbReference type="Pfam" id="PF10590"/>
    </source>
</evidence>
<keyword evidence="4 8" id="KW-0560">Oxidoreductase</keyword>
<keyword evidence="2" id="KW-0285">Flavoprotein</keyword>
<comment type="cofactor">
    <cofactor evidence="5">
        <name>FMN</name>
        <dbReference type="ChEBI" id="CHEBI:58210"/>
    </cofactor>
    <text evidence="5">Binds 1 FMN per subunit.</text>
</comment>
<feature type="domain" description="Pyridoxamine 5'-phosphate oxidase N-terminal" evidence="6">
    <location>
        <begin position="41"/>
        <end position="157"/>
    </location>
</feature>
<dbReference type="InterPro" id="IPR012349">
    <property type="entry name" value="Split_barrel_FMN-bd"/>
</dbReference>
<dbReference type="GO" id="GO:0010181">
    <property type="term" value="F:FMN binding"/>
    <property type="evidence" value="ECO:0007669"/>
    <property type="project" value="InterPro"/>
</dbReference>
<evidence type="ECO:0000256" key="5">
    <source>
        <dbReference type="PIRSR" id="PIRSR000190-2"/>
    </source>
</evidence>
<feature type="binding site" evidence="5">
    <location>
        <begin position="69"/>
        <end position="74"/>
    </location>
    <ligand>
        <name>FMN</name>
        <dbReference type="ChEBI" id="CHEBI:58210"/>
    </ligand>
</feature>
<evidence type="ECO:0000256" key="4">
    <source>
        <dbReference type="ARBA" id="ARBA00023002"/>
    </source>
</evidence>
<dbReference type="PANTHER" id="PTHR10851:SF0">
    <property type="entry name" value="PYRIDOXINE-5'-PHOSPHATE OXIDASE"/>
    <property type="match status" value="1"/>
</dbReference>
<name>A0A7C9TPT1_9MICO</name>
<sequence>MDQSDSMRDRLRALTVYPQELPRFDTDALPGDPLQLFREWLDAAIAARVLQPNAMTLATASAEGVPSARTLLLKDLDESSLWFASLSTSPKGVDIAENPHVAIVVHWREQGRQVRVTGDAVAGSREVAAADFLARRPEARARAMAGRQSEPLGDVEAEVAAARARLEAEPGYVPEAWTAYRVIPHTVEFWQAERERDQVRVRYSRAAGEWTHGFIWP</sequence>
<dbReference type="PANTHER" id="PTHR10851">
    <property type="entry name" value="PYRIDOXINE-5-PHOSPHATE OXIDASE"/>
    <property type="match status" value="1"/>
</dbReference>
<accession>A0A7C9TPT1</accession>
<feature type="binding site" evidence="5">
    <location>
        <position position="200"/>
    </location>
    <ligand>
        <name>FMN</name>
        <dbReference type="ChEBI" id="CHEBI:58210"/>
    </ligand>
</feature>
<dbReference type="AlphaFoldDB" id="A0A7C9TPT1"/>
<evidence type="ECO:0000256" key="2">
    <source>
        <dbReference type="ARBA" id="ARBA00022630"/>
    </source>
</evidence>
<keyword evidence="3 5" id="KW-0288">FMN</keyword>
<protein>
    <submittedName>
        <fullName evidence="8">Pyridoxal 5'-phosphate synthase</fullName>
        <ecNumber evidence="8">1.4.3.5</ecNumber>
    </submittedName>
</protein>
<evidence type="ECO:0000259" key="6">
    <source>
        <dbReference type="Pfam" id="PF01243"/>
    </source>
</evidence>
<reference evidence="8 9" key="1">
    <citation type="journal article" date="2014" name="Int. J. Syst. Evol. Microbiol.">
        <title>Description of Galbitalea soli gen. nov., sp. nov., and Frondihabitans sucicola sp. nov.</title>
        <authorList>
            <person name="Kim S.J."/>
            <person name="Lim J.M."/>
            <person name="Ahn J.H."/>
            <person name="Weon H.Y."/>
            <person name="Hamada M."/>
            <person name="Suzuki K."/>
            <person name="Ahn T.Y."/>
            <person name="Kwon S.W."/>
        </authorList>
    </citation>
    <scope>NUCLEOTIDE SEQUENCE [LARGE SCALE GENOMIC DNA]</scope>
    <source>
        <strain evidence="8 9">NBRC 108727</strain>
    </source>
</reference>
<evidence type="ECO:0000313" key="8">
    <source>
        <dbReference type="EMBL" id="NEM90479.1"/>
    </source>
</evidence>
<proteinExistence type="inferred from homology"/>
<dbReference type="EMBL" id="JAAGWZ010000001">
    <property type="protein sequence ID" value="NEM90479.1"/>
    <property type="molecule type" value="Genomic_DNA"/>
</dbReference>
<dbReference type="EC" id="1.4.3.5" evidence="8"/>
<feature type="binding site" evidence="5">
    <location>
        <position position="113"/>
    </location>
    <ligand>
        <name>FMN</name>
        <dbReference type="ChEBI" id="CHEBI:58210"/>
    </ligand>
</feature>